<evidence type="ECO:0000256" key="6">
    <source>
        <dbReference type="SAM" id="Coils"/>
    </source>
</evidence>
<keyword evidence="7" id="KW-1133">Transmembrane helix</keyword>
<evidence type="ECO:0000256" key="4">
    <source>
        <dbReference type="ARBA" id="ARBA00022679"/>
    </source>
</evidence>
<feature type="transmembrane region" description="Helical" evidence="7">
    <location>
        <begin position="173"/>
        <end position="194"/>
    </location>
</feature>
<dbReference type="Gene3D" id="1.10.287.130">
    <property type="match status" value="1"/>
</dbReference>
<dbReference type="Pfam" id="PF05227">
    <property type="entry name" value="CHASE3"/>
    <property type="match status" value="1"/>
</dbReference>
<keyword evidence="4" id="KW-0808">Transferase</keyword>
<evidence type="ECO:0000256" key="5">
    <source>
        <dbReference type="ARBA" id="ARBA00022777"/>
    </source>
</evidence>
<protein>
    <recommendedName>
        <fullName evidence="2">histidine kinase</fullName>
        <ecNumber evidence="2">2.7.13.3</ecNumber>
    </recommendedName>
</protein>
<evidence type="ECO:0000313" key="10">
    <source>
        <dbReference type="Proteomes" id="UP000070498"/>
    </source>
</evidence>
<comment type="caution">
    <text evidence="9">The sequence shown here is derived from an EMBL/GenBank/DDBJ whole genome shotgun (WGS) entry which is preliminary data.</text>
</comment>
<dbReference type="PANTHER" id="PTHR42878">
    <property type="entry name" value="TWO-COMPONENT HISTIDINE KINASE"/>
    <property type="match status" value="1"/>
</dbReference>
<evidence type="ECO:0000313" key="9">
    <source>
        <dbReference type="EMBL" id="KXG87889.1"/>
    </source>
</evidence>
<sequence length="484" mass="53988">MFGLGIAVLLGMVATSLWLVQANNKYSQETAELRRLRASILDVLTTIQDAETGQRGYLLTSDERYLVPYREALKALGDIKLQLVERIGSRPEYVADLPKLQSNLDAKMAELGRAVQLMNDNRAPEAIELVRSDTGLTYMREIRDTLARYQETTDSRLRIIVADQLSAAENLRWVTICGAIAILAVLGGALALIGKYIQELMRSREEVDELNKGLEERVDERTRDLVRANQEIQKFAYIVTHDLRAPLVNIMGFLSEFDTSLKPVQAFVLADGKPLSENEVREAKLAVEEDLPEAMRFIRSSTRKMDQLINAILKISRDGRRKLQAEKVDLKDLLMTAGASVQHQVSAVDGKIDLDVQSFTIITDRISLDQILGNLFDNAVKYQMPGRPLELTARILPQGRGIVRVDVSDNGRGIAADDLERIFELFRRAGEQDQQGEGIGLAHVRSLIRNLGGDITVASELGKGSTFHLTLPTDLRKITRGNDV</sequence>
<dbReference type="CDD" id="cd19410">
    <property type="entry name" value="HK9-like_sensor"/>
    <property type="match status" value="1"/>
</dbReference>
<dbReference type="EC" id="2.7.13.3" evidence="2"/>
<evidence type="ECO:0000256" key="3">
    <source>
        <dbReference type="ARBA" id="ARBA00022553"/>
    </source>
</evidence>
<dbReference type="CDD" id="cd00075">
    <property type="entry name" value="HATPase"/>
    <property type="match status" value="1"/>
</dbReference>
<dbReference type="OrthoDB" id="9808408at2"/>
<dbReference type="GO" id="GO:0000155">
    <property type="term" value="F:phosphorelay sensor kinase activity"/>
    <property type="evidence" value="ECO:0007669"/>
    <property type="project" value="InterPro"/>
</dbReference>
<dbReference type="InterPro" id="IPR004358">
    <property type="entry name" value="Sig_transdc_His_kin-like_C"/>
</dbReference>
<dbReference type="CDD" id="cd00082">
    <property type="entry name" value="HisKA"/>
    <property type="match status" value="1"/>
</dbReference>
<dbReference type="PROSITE" id="PS50109">
    <property type="entry name" value="HIS_KIN"/>
    <property type="match status" value="1"/>
</dbReference>
<dbReference type="GO" id="GO:0000156">
    <property type="term" value="F:phosphorelay response regulator activity"/>
    <property type="evidence" value="ECO:0007669"/>
    <property type="project" value="TreeGrafter"/>
</dbReference>
<dbReference type="SUPFAM" id="SSF47384">
    <property type="entry name" value="Homodimeric domain of signal transducing histidine kinase"/>
    <property type="match status" value="1"/>
</dbReference>
<dbReference type="SUPFAM" id="SSF55874">
    <property type="entry name" value="ATPase domain of HSP90 chaperone/DNA topoisomerase II/histidine kinase"/>
    <property type="match status" value="1"/>
</dbReference>
<keyword evidence="7" id="KW-0812">Transmembrane</keyword>
<accession>A0A135P8Y7</accession>
<evidence type="ECO:0000256" key="2">
    <source>
        <dbReference type="ARBA" id="ARBA00012438"/>
    </source>
</evidence>
<evidence type="ECO:0000256" key="7">
    <source>
        <dbReference type="SAM" id="Phobius"/>
    </source>
</evidence>
<organism evidence="9 10">
    <name type="scientific">Agrobacterium bohemicum</name>
    <dbReference type="NCBI Taxonomy" id="2052828"/>
    <lineage>
        <taxon>Bacteria</taxon>
        <taxon>Pseudomonadati</taxon>
        <taxon>Pseudomonadota</taxon>
        <taxon>Alphaproteobacteria</taxon>
        <taxon>Hyphomicrobiales</taxon>
        <taxon>Rhizobiaceae</taxon>
        <taxon>Rhizobium/Agrobacterium group</taxon>
        <taxon>Agrobacterium</taxon>
    </lineage>
</organism>
<dbReference type="InterPro" id="IPR050351">
    <property type="entry name" value="BphY/WalK/GraS-like"/>
</dbReference>
<keyword evidence="3" id="KW-0597">Phosphoprotein</keyword>
<dbReference type="InterPro" id="IPR003661">
    <property type="entry name" value="HisK_dim/P_dom"/>
</dbReference>
<dbReference type="Proteomes" id="UP000070498">
    <property type="component" value="Unassembled WGS sequence"/>
</dbReference>
<keyword evidence="7" id="KW-0472">Membrane</keyword>
<name>A0A135P8Y7_9HYPH</name>
<dbReference type="InterPro" id="IPR007891">
    <property type="entry name" value="CHASE3"/>
</dbReference>
<dbReference type="Gene3D" id="3.30.565.10">
    <property type="entry name" value="Histidine kinase-like ATPase, C-terminal domain"/>
    <property type="match status" value="1"/>
</dbReference>
<dbReference type="Pfam" id="PF02518">
    <property type="entry name" value="HATPase_c"/>
    <property type="match status" value="1"/>
</dbReference>
<dbReference type="EMBL" id="LNUW01000002">
    <property type="protein sequence ID" value="KXG87889.1"/>
    <property type="molecule type" value="Genomic_DNA"/>
</dbReference>
<reference evidence="9 10" key="1">
    <citation type="submission" date="2015-11" db="EMBL/GenBank/DDBJ databases">
        <title>Draft genome sequence of Agrobacterium sp. R89-1.</title>
        <authorList>
            <person name="Zahradnik J."/>
            <person name="Kyslikova E."/>
            <person name="Palyzova A."/>
            <person name="Kyslik P."/>
        </authorList>
    </citation>
    <scope>NUCLEOTIDE SEQUENCE [LARGE SCALE GENOMIC DNA]</scope>
    <source>
        <strain evidence="9 10">R89-1</strain>
    </source>
</reference>
<feature type="coiled-coil region" evidence="6">
    <location>
        <begin position="197"/>
        <end position="231"/>
    </location>
</feature>
<keyword evidence="5 9" id="KW-0418">Kinase</keyword>
<evidence type="ECO:0000259" key="8">
    <source>
        <dbReference type="PROSITE" id="PS50109"/>
    </source>
</evidence>
<keyword evidence="10" id="KW-1185">Reference proteome</keyword>
<dbReference type="SMART" id="SM00387">
    <property type="entry name" value="HATPase_c"/>
    <property type="match status" value="1"/>
</dbReference>
<dbReference type="PANTHER" id="PTHR42878:SF15">
    <property type="entry name" value="BACTERIOPHYTOCHROME"/>
    <property type="match status" value="1"/>
</dbReference>
<dbReference type="InterPro" id="IPR003594">
    <property type="entry name" value="HATPase_dom"/>
</dbReference>
<dbReference type="InterPro" id="IPR036097">
    <property type="entry name" value="HisK_dim/P_sf"/>
</dbReference>
<dbReference type="GO" id="GO:0030295">
    <property type="term" value="F:protein kinase activator activity"/>
    <property type="evidence" value="ECO:0007669"/>
    <property type="project" value="TreeGrafter"/>
</dbReference>
<dbReference type="InterPro" id="IPR005467">
    <property type="entry name" value="His_kinase_dom"/>
</dbReference>
<evidence type="ECO:0000256" key="1">
    <source>
        <dbReference type="ARBA" id="ARBA00000085"/>
    </source>
</evidence>
<dbReference type="STRING" id="2052828.ATO67_17295"/>
<dbReference type="RefSeq" id="WP_067652442.1">
    <property type="nucleotide sequence ID" value="NZ_KQ961033.1"/>
</dbReference>
<comment type="catalytic activity">
    <reaction evidence="1">
        <text>ATP + protein L-histidine = ADP + protein N-phospho-L-histidine.</text>
        <dbReference type="EC" id="2.7.13.3"/>
    </reaction>
</comment>
<dbReference type="GO" id="GO:0007234">
    <property type="term" value="P:osmosensory signaling via phosphorelay pathway"/>
    <property type="evidence" value="ECO:0007669"/>
    <property type="project" value="TreeGrafter"/>
</dbReference>
<dbReference type="PRINTS" id="PR00344">
    <property type="entry name" value="BCTRLSENSOR"/>
</dbReference>
<dbReference type="InterPro" id="IPR036890">
    <property type="entry name" value="HATPase_C_sf"/>
</dbReference>
<gene>
    <name evidence="9" type="ORF">ATO67_17295</name>
</gene>
<keyword evidence="6" id="KW-0175">Coiled coil</keyword>
<proteinExistence type="predicted"/>
<dbReference type="AlphaFoldDB" id="A0A135P8Y7"/>
<feature type="domain" description="Histidine kinase" evidence="8">
    <location>
        <begin position="238"/>
        <end position="475"/>
    </location>
</feature>